<evidence type="ECO:0000259" key="1">
    <source>
        <dbReference type="Pfam" id="PF01408"/>
    </source>
</evidence>
<dbReference type="PANTHER" id="PTHR43818">
    <property type="entry name" value="BCDNA.GH03377"/>
    <property type="match status" value="1"/>
</dbReference>
<dbReference type="SUPFAM" id="SSF51735">
    <property type="entry name" value="NAD(P)-binding Rossmann-fold domains"/>
    <property type="match status" value="1"/>
</dbReference>
<gene>
    <name evidence="2" type="ORF">GCM10009744_15800</name>
</gene>
<dbReference type="Proteomes" id="UP001501319">
    <property type="component" value="Unassembled WGS sequence"/>
</dbReference>
<accession>A0ABP4R5G8</accession>
<reference evidence="3" key="1">
    <citation type="journal article" date="2019" name="Int. J. Syst. Evol. Microbiol.">
        <title>The Global Catalogue of Microorganisms (GCM) 10K type strain sequencing project: providing services to taxonomists for standard genome sequencing and annotation.</title>
        <authorList>
            <consortium name="The Broad Institute Genomics Platform"/>
            <consortium name="The Broad Institute Genome Sequencing Center for Infectious Disease"/>
            <person name="Wu L."/>
            <person name="Ma J."/>
        </authorList>
    </citation>
    <scope>NUCLEOTIDE SEQUENCE [LARGE SCALE GENOMIC DNA]</scope>
    <source>
        <strain evidence="3">JCM 14306</strain>
    </source>
</reference>
<feature type="domain" description="Gfo/Idh/MocA-like oxidoreductase N-terminal" evidence="1">
    <location>
        <begin position="20"/>
        <end position="150"/>
    </location>
</feature>
<dbReference type="SUPFAM" id="SSF55347">
    <property type="entry name" value="Glyceraldehyde-3-phosphate dehydrogenase-like, C-terminal domain"/>
    <property type="match status" value="1"/>
</dbReference>
<dbReference type="Gene3D" id="3.40.50.720">
    <property type="entry name" value="NAD(P)-binding Rossmann-like Domain"/>
    <property type="match status" value="1"/>
</dbReference>
<dbReference type="Gene3D" id="3.30.360.10">
    <property type="entry name" value="Dihydrodipicolinate Reductase, domain 2"/>
    <property type="match status" value="1"/>
</dbReference>
<keyword evidence="3" id="KW-1185">Reference proteome</keyword>
<dbReference type="InterPro" id="IPR050463">
    <property type="entry name" value="Gfo/Idh/MocA_oxidrdct_glycsds"/>
</dbReference>
<dbReference type="InterPro" id="IPR036291">
    <property type="entry name" value="NAD(P)-bd_dom_sf"/>
</dbReference>
<dbReference type="EMBL" id="BAAANE010000004">
    <property type="protein sequence ID" value="GAA1628723.1"/>
    <property type="molecule type" value="Genomic_DNA"/>
</dbReference>
<sequence>MSVETLDAVDQTAGTGQRRRYALCGLSNRGLSLFALPLLGNSAESDLSAHGELVAILDIDEERVASFNERVAAAPVPFYRPDDFDRMVRETRPDVVLVASPDHTHADYTVRALRHGIDVITEKPMSATCEQVRAMVRAEQESPASIRVAHNFRYPARHWQREYSGGLSVHKGTHHFDLINWWLDDVPEHVFGYGARNYYGSESPHNPSKRDGVEYSVAEQRERCQYFQRWLGACDIPEDDHLSPRTGAHDLPYAAQYPADKPMYLYDEHEQPPADSQTVTYYPMFGPRQVHDAANSPGTHGGADPLIRRELFVGATEETQRLSMAADSRQGAYAVAIGEALWRSVRDNRPYTISELLGDID</sequence>
<dbReference type="RefSeq" id="WP_344110269.1">
    <property type="nucleotide sequence ID" value="NZ_BAAANE010000004.1"/>
</dbReference>
<dbReference type="InterPro" id="IPR000683">
    <property type="entry name" value="Gfo/Idh/MocA-like_OxRdtase_N"/>
</dbReference>
<dbReference type="PANTHER" id="PTHR43818:SF5">
    <property type="entry name" value="OXIDOREDUCTASE FAMILY PROTEIN"/>
    <property type="match status" value="1"/>
</dbReference>
<proteinExistence type="predicted"/>
<comment type="caution">
    <text evidence="2">The sequence shown here is derived from an EMBL/GenBank/DDBJ whole genome shotgun (WGS) entry which is preliminary data.</text>
</comment>
<name>A0ABP4R5G8_9ACTN</name>
<dbReference type="Pfam" id="PF01408">
    <property type="entry name" value="GFO_IDH_MocA"/>
    <property type="match status" value="1"/>
</dbReference>
<evidence type="ECO:0000313" key="2">
    <source>
        <dbReference type="EMBL" id="GAA1628723.1"/>
    </source>
</evidence>
<organism evidence="2 3">
    <name type="scientific">Kribbella alba</name>
    <dbReference type="NCBI Taxonomy" id="190197"/>
    <lineage>
        <taxon>Bacteria</taxon>
        <taxon>Bacillati</taxon>
        <taxon>Actinomycetota</taxon>
        <taxon>Actinomycetes</taxon>
        <taxon>Propionibacteriales</taxon>
        <taxon>Kribbellaceae</taxon>
        <taxon>Kribbella</taxon>
    </lineage>
</organism>
<evidence type="ECO:0000313" key="3">
    <source>
        <dbReference type="Proteomes" id="UP001501319"/>
    </source>
</evidence>
<protein>
    <submittedName>
        <fullName evidence="2">Gfo/Idh/MocA family oxidoreductase</fullName>
    </submittedName>
</protein>